<feature type="region of interest" description="Disordered" evidence="1">
    <location>
        <begin position="191"/>
        <end position="228"/>
    </location>
</feature>
<accession>A0A7W7H5T4</accession>
<name>A0A7W7H5T4_9ACTN</name>
<feature type="region of interest" description="Disordered" evidence="1">
    <location>
        <begin position="1"/>
        <end position="142"/>
    </location>
</feature>
<feature type="region of interest" description="Disordered" evidence="1">
    <location>
        <begin position="264"/>
        <end position="284"/>
    </location>
</feature>
<reference evidence="2 3" key="1">
    <citation type="submission" date="2020-08" db="EMBL/GenBank/DDBJ databases">
        <title>Sequencing the genomes of 1000 actinobacteria strains.</title>
        <authorList>
            <person name="Klenk H.-P."/>
        </authorList>
    </citation>
    <scope>NUCLEOTIDE SEQUENCE [LARGE SCALE GENOMIC DNA]</scope>
    <source>
        <strain evidence="2 3">DSM 45809</strain>
    </source>
</reference>
<dbReference type="Proteomes" id="UP000546162">
    <property type="component" value="Unassembled WGS sequence"/>
</dbReference>
<dbReference type="AlphaFoldDB" id="A0A7W7H5T4"/>
<evidence type="ECO:0000313" key="2">
    <source>
        <dbReference type="EMBL" id="MBB4744429.1"/>
    </source>
</evidence>
<feature type="compositionally biased region" description="Basic and acidic residues" evidence="1">
    <location>
        <begin position="46"/>
        <end position="56"/>
    </location>
</feature>
<feature type="compositionally biased region" description="Basic and acidic residues" evidence="1">
    <location>
        <begin position="82"/>
        <end position="92"/>
    </location>
</feature>
<feature type="compositionally biased region" description="Low complexity" evidence="1">
    <location>
        <begin position="10"/>
        <end position="23"/>
    </location>
</feature>
<evidence type="ECO:0000256" key="1">
    <source>
        <dbReference type="SAM" id="MobiDB-lite"/>
    </source>
</evidence>
<gene>
    <name evidence="2" type="ORF">BJY16_007888</name>
</gene>
<feature type="compositionally biased region" description="Low complexity" evidence="1">
    <location>
        <begin position="121"/>
        <end position="130"/>
    </location>
</feature>
<organism evidence="2 3">
    <name type="scientific">Actinoplanes octamycinicus</name>
    <dbReference type="NCBI Taxonomy" id="135948"/>
    <lineage>
        <taxon>Bacteria</taxon>
        <taxon>Bacillati</taxon>
        <taxon>Actinomycetota</taxon>
        <taxon>Actinomycetes</taxon>
        <taxon>Micromonosporales</taxon>
        <taxon>Micromonosporaceae</taxon>
        <taxon>Actinoplanes</taxon>
    </lineage>
</organism>
<protein>
    <submittedName>
        <fullName evidence="2">Uncharacterized protein</fullName>
    </submittedName>
</protein>
<keyword evidence="3" id="KW-1185">Reference proteome</keyword>
<evidence type="ECO:0000313" key="3">
    <source>
        <dbReference type="Proteomes" id="UP000546162"/>
    </source>
</evidence>
<comment type="caution">
    <text evidence="2">The sequence shown here is derived from an EMBL/GenBank/DDBJ whole genome shotgun (WGS) entry which is preliminary data.</text>
</comment>
<dbReference type="EMBL" id="JACHNB010000001">
    <property type="protein sequence ID" value="MBB4744429.1"/>
    <property type="molecule type" value="Genomic_DNA"/>
</dbReference>
<sequence>MPPSLRARRAGTASGATRTAASTQRPPAGTAPDATETAASTQRPPGRHDTRHHADSSLHPAPARTARHQAPRGLRSAQRPPGRHDTRHHADCSLHPAPAGPARHQALRGLQPPLGVRRAGRTPGATPTAASTEHPLGRHDTSATRTATFTQLPAWEQTRRNHNIGKMKLTPAATPMHRKRTPLPRIRCAKVGHNSQSRRSGGGSDSGMRKRRMRAPAPGGPRGDATRATAECEAVRRWAYRKWRSGMNRTALWKAWPAPFSLGGRRGRLGLGGGRRRPAGGPVW</sequence>
<proteinExistence type="predicted"/>